<evidence type="ECO:0000256" key="1">
    <source>
        <dbReference type="SAM" id="Coils"/>
    </source>
</evidence>
<feature type="compositionally biased region" description="Low complexity" evidence="2">
    <location>
        <begin position="95"/>
        <end position="106"/>
    </location>
</feature>
<sequence>MTNRPRRSRANRSRNVTIDGDAKKVDAPVEAGDGTRSTPDETFTETDETHAQSEVLSEPMAENDSKLEKPVHDDPAQDAAMGERADMDDHDKSLPAPAEQPATAAAPPRPADDEPVAGAQTSGKGAEGDSRSGRNSDWSKTGGYQGQAAVTRTPDPVRSTGAAGNAGPDDRTGRAAIPATASAGTTSPSDATGRSGVGFGGALFAGLIGAASALAVAAYLFQTGYFDPRPEEVAAADTTTSQIERLEQELAALRTQVDESTAAAGAQDESVPGLTPEEVNALNSRLQALETSASDAASGQAGAAEAAEDIAELRQTLSETQETASAAQDTATGAQTAAEEAAQSASSAQSSVEALQSSLEETRQTFETRLASIEQRQADASTALAAAGLKSAIDSGGAFETELQNFADAGGAQEATETLRPYAGSGVPTAGMLAERWNDVEGAVSAALTGPGTDAPIGDQVMAGFRSLVETRPSGEIPADATSPDAVIAKLDRAISAGDLQGFVQEWQTLPDDAKQAGSAFFADVEARLAANKALSDAISATQSNGSSVDAPGQNNQG</sequence>
<dbReference type="Gene3D" id="1.10.287.1490">
    <property type="match status" value="1"/>
</dbReference>
<keyword evidence="1" id="KW-0175">Coiled coil</keyword>
<comment type="caution">
    <text evidence="4">The sequence shown here is derived from an EMBL/GenBank/DDBJ whole genome shotgun (WGS) entry which is preliminary data.</text>
</comment>
<evidence type="ECO:0000256" key="3">
    <source>
        <dbReference type="SAM" id="Phobius"/>
    </source>
</evidence>
<keyword evidence="3" id="KW-0812">Transmembrane</keyword>
<feature type="compositionally biased region" description="Basic residues" evidence="2">
    <location>
        <begin position="1"/>
        <end position="12"/>
    </location>
</feature>
<feature type="region of interest" description="Disordered" evidence="2">
    <location>
        <begin position="318"/>
        <end position="360"/>
    </location>
</feature>
<proteinExistence type="predicted"/>
<dbReference type="Proteomes" id="UP001294412">
    <property type="component" value="Unassembled WGS sequence"/>
</dbReference>
<organism evidence="4 5">
    <name type="scientific">Fulvimarina uroteuthidis</name>
    <dbReference type="NCBI Taxonomy" id="3098149"/>
    <lineage>
        <taxon>Bacteria</taxon>
        <taxon>Pseudomonadati</taxon>
        <taxon>Pseudomonadota</taxon>
        <taxon>Alphaproteobacteria</taxon>
        <taxon>Hyphomicrobiales</taxon>
        <taxon>Aurantimonadaceae</taxon>
        <taxon>Fulvimarina</taxon>
    </lineage>
</organism>
<keyword evidence="3" id="KW-0472">Membrane</keyword>
<evidence type="ECO:0000313" key="5">
    <source>
        <dbReference type="Proteomes" id="UP001294412"/>
    </source>
</evidence>
<evidence type="ECO:0008006" key="6">
    <source>
        <dbReference type="Google" id="ProtNLM"/>
    </source>
</evidence>
<feature type="compositionally biased region" description="Polar residues" evidence="2">
    <location>
        <begin position="182"/>
        <end position="191"/>
    </location>
</feature>
<protein>
    <recommendedName>
        <fullName evidence="6">Inner membrane protein</fullName>
    </recommendedName>
</protein>
<keyword evidence="3" id="KW-1133">Transmembrane helix</keyword>
<evidence type="ECO:0000256" key="2">
    <source>
        <dbReference type="SAM" id="MobiDB-lite"/>
    </source>
</evidence>
<name>A0ABU5HZE4_9HYPH</name>
<feature type="coiled-coil region" evidence="1">
    <location>
        <begin position="236"/>
        <end position="263"/>
    </location>
</feature>
<feature type="compositionally biased region" description="Basic and acidic residues" evidence="2">
    <location>
        <begin position="63"/>
        <end position="93"/>
    </location>
</feature>
<dbReference type="EMBL" id="JAXLPB010000001">
    <property type="protein sequence ID" value="MDY8108425.1"/>
    <property type="molecule type" value="Genomic_DNA"/>
</dbReference>
<feature type="compositionally biased region" description="Low complexity" evidence="2">
    <location>
        <begin position="323"/>
        <end position="359"/>
    </location>
</feature>
<keyword evidence="5" id="KW-1185">Reference proteome</keyword>
<evidence type="ECO:0000313" key="4">
    <source>
        <dbReference type="EMBL" id="MDY8108425.1"/>
    </source>
</evidence>
<accession>A0ABU5HZE4</accession>
<reference evidence="4 5" key="1">
    <citation type="submission" date="2023-12" db="EMBL/GenBank/DDBJ databases">
        <title>Description of Novel Strain Fulvimarina sp. 2208YS6-2-32 isolated from Uroteuthis (Photololigo) edulis.</title>
        <authorList>
            <person name="Park J.-S."/>
        </authorList>
    </citation>
    <scope>NUCLEOTIDE SEQUENCE [LARGE SCALE GENOMIC DNA]</scope>
    <source>
        <strain evidence="4 5">2208YS6-2-32</strain>
    </source>
</reference>
<gene>
    <name evidence="4" type="ORF">U0C82_04560</name>
</gene>
<feature type="transmembrane region" description="Helical" evidence="3">
    <location>
        <begin position="197"/>
        <end position="221"/>
    </location>
</feature>
<feature type="region of interest" description="Disordered" evidence="2">
    <location>
        <begin position="1"/>
        <end position="191"/>
    </location>
</feature>